<reference evidence="1" key="1">
    <citation type="journal article" date="2023" name="IScience">
        <title>Live-bearing cockroach genome reveals convergent evolutionary mechanisms linked to viviparity in insects and beyond.</title>
        <authorList>
            <person name="Fouks B."/>
            <person name="Harrison M.C."/>
            <person name="Mikhailova A.A."/>
            <person name="Marchal E."/>
            <person name="English S."/>
            <person name="Carruthers M."/>
            <person name="Jennings E.C."/>
            <person name="Chiamaka E.L."/>
            <person name="Frigard R.A."/>
            <person name="Pippel M."/>
            <person name="Attardo G.M."/>
            <person name="Benoit J.B."/>
            <person name="Bornberg-Bauer E."/>
            <person name="Tobe S.S."/>
        </authorList>
    </citation>
    <scope>NUCLEOTIDE SEQUENCE</scope>
    <source>
        <strain evidence="1">Stay&amp;Tobe</strain>
    </source>
</reference>
<proteinExistence type="predicted"/>
<keyword evidence="2" id="KW-1185">Reference proteome</keyword>
<gene>
    <name evidence="1" type="ORF">L9F63_024899</name>
</gene>
<name>A0AAD7ZEA2_DIPPU</name>
<comment type="caution">
    <text evidence="1">The sequence shown here is derived from an EMBL/GenBank/DDBJ whole genome shotgun (WGS) entry which is preliminary data.</text>
</comment>
<feature type="non-terminal residue" evidence="1">
    <location>
        <position position="1"/>
    </location>
</feature>
<evidence type="ECO:0000313" key="1">
    <source>
        <dbReference type="EMBL" id="KAJ9578994.1"/>
    </source>
</evidence>
<reference evidence="1" key="2">
    <citation type="submission" date="2023-05" db="EMBL/GenBank/DDBJ databases">
        <authorList>
            <person name="Fouks B."/>
        </authorList>
    </citation>
    <scope>NUCLEOTIDE SEQUENCE</scope>
    <source>
        <strain evidence="1">Stay&amp;Tobe</strain>
        <tissue evidence="1">Testes</tissue>
    </source>
</reference>
<feature type="non-terminal residue" evidence="1">
    <location>
        <position position="77"/>
    </location>
</feature>
<sequence>ICRLSVTSFTINQWQHYFRSMTNDFNLLTCFKCLRPEKIYETRLSLNFRFISFNKMKNIHSIIKMRKINEDCRGYIR</sequence>
<evidence type="ECO:0000313" key="2">
    <source>
        <dbReference type="Proteomes" id="UP001233999"/>
    </source>
</evidence>
<organism evidence="1 2">
    <name type="scientific">Diploptera punctata</name>
    <name type="common">Pacific beetle cockroach</name>
    <dbReference type="NCBI Taxonomy" id="6984"/>
    <lineage>
        <taxon>Eukaryota</taxon>
        <taxon>Metazoa</taxon>
        <taxon>Ecdysozoa</taxon>
        <taxon>Arthropoda</taxon>
        <taxon>Hexapoda</taxon>
        <taxon>Insecta</taxon>
        <taxon>Pterygota</taxon>
        <taxon>Neoptera</taxon>
        <taxon>Polyneoptera</taxon>
        <taxon>Dictyoptera</taxon>
        <taxon>Blattodea</taxon>
        <taxon>Blaberoidea</taxon>
        <taxon>Blaberidae</taxon>
        <taxon>Diplopterinae</taxon>
        <taxon>Diploptera</taxon>
    </lineage>
</organism>
<protein>
    <submittedName>
        <fullName evidence="1">Uncharacterized protein</fullName>
    </submittedName>
</protein>
<dbReference type="EMBL" id="JASPKZ010008785">
    <property type="protein sequence ID" value="KAJ9578994.1"/>
    <property type="molecule type" value="Genomic_DNA"/>
</dbReference>
<accession>A0AAD7ZEA2</accession>
<dbReference type="Proteomes" id="UP001233999">
    <property type="component" value="Unassembled WGS sequence"/>
</dbReference>
<dbReference type="AlphaFoldDB" id="A0AAD7ZEA2"/>